<dbReference type="EMBL" id="PETL01000370">
    <property type="protein sequence ID" value="PIV63385.1"/>
    <property type="molecule type" value="Genomic_DNA"/>
</dbReference>
<evidence type="ECO:0000313" key="2">
    <source>
        <dbReference type="EMBL" id="PIV63385.1"/>
    </source>
</evidence>
<dbReference type="InterPro" id="IPR003141">
    <property type="entry name" value="Pol/His_phosphatase_N"/>
</dbReference>
<dbReference type="PANTHER" id="PTHR42924">
    <property type="entry name" value="EXONUCLEASE"/>
    <property type="match status" value="1"/>
</dbReference>
<feature type="domain" description="Polymerase/histidinol phosphatase N-terminal" evidence="1">
    <location>
        <begin position="20"/>
        <end position="81"/>
    </location>
</feature>
<dbReference type="PANTHER" id="PTHR42924:SF11">
    <property type="entry name" value="POLYMERASE_HISTIDINOL PHOSPHATASE N-TERMINAL DOMAIN-CONTAINING PROTEIN"/>
    <property type="match status" value="1"/>
</dbReference>
<dbReference type="AlphaFoldDB" id="A0A2M7E6Q6"/>
<protein>
    <recommendedName>
        <fullName evidence="1">Polymerase/histidinol phosphatase N-terminal domain-containing protein</fullName>
    </recommendedName>
</protein>
<accession>A0A2M7E6Q6</accession>
<dbReference type="Proteomes" id="UP000228886">
    <property type="component" value="Unassembled WGS sequence"/>
</dbReference>
<gene>
    <name evidence="2" type="ORF">COS11_07735</name>
</gene>
<dbReference type="NCBIfam" id="NF038032">
    <property type="entry name" value="CehA_McbA_metalo"/>
    <property type="match status" value="1"/>
</dbReference>
<sequence>MAIKIEFNNPFSAEGNWYKGNLHTHTDNSDGELSPREVISLYHRRGYKILSLTDHYKLTYGEELKKEGICLIPGEEIDGGQSAAGTSFHIVALNITKEITFANKEEITAQEIINRIKAENGEALIAHPYWSGLTLHDILPLEGYLGIEVFNSTCLNSIGKGESSVHWDNLLAKGKRISGFATDDTHGYSEQQYHPMDMGKGWIMVKAISLNRETIMDSIKKGLFYASCGPGIKNLSIEKEIIKVETSPVSSITFIASASQGGRISTSSTLTQAEYEIRGGEKYIRIECADNRGRKAWTSPLFLTNQSGEYF</sequence>
<proteinExistence type="predicted"/>
<dbReference type="InterPro" id="IPR052018">
    <property type="entry name" value="PHP_domain"/>
</dbReference>
<evidence type="ECO:0000259" key="1">
    <source>
        <dbReference type="SMART" id="SM00481"/>
    </source>
</evidence>
<dbReference type="GO" id="GO:0004534">
    <property type="term" value="F:5'-3' RNA exonuclease activity"/>
    <property type="evidence" value="ECO:0007669"/>
    <property type="project" value="TreeGrafter"/>
</dbReference>
<comment type="caution">
    <text evidence="2">The sequence shown here is derived from an EMBL/GenBank/DDBJ whole genome shotgun (WGS) entry which is preliminary data.</text>
</comment>
<dbReference type="Gene3D" id="3.20.20.140">
    <property type="entry name" value="Metal-dependent hydrolases"/>
    <property type="match status" value="1"/>
</dbReference>
<name>A0A2M7E6Q6_9BACT</name>
<reference evidence="3" key="1">
    <citation type="submission" date="2017-09" db="EMBL/GenBank/DDBJ databases">
        <title>Depth-based differentiation of microbial function through sediment-hosted aquifers and enrichment of novel symbionts in the deep terrestrial subsurface.</title>
        <authorList>
            <person name="Probst A.J."/>
            <person name="Ladd B."/>
            <person name="Jarett J.K."/>
            <person name="Geller-Mcgrath D.E."/>
            <person name="Sieber C.M.K."/>
            <person name="Emerson J.B."/>
            <person name="Anantharaman K."/>
            <person name="Thomas B.C."/>
            <person name="Malmstrom R."/>
            <person name="Stieglmeier M."/>
            <person name="Klingl A."/>
            <person name="Woyke T."/>
            <person name="Ryan C.M."/>
            <person name="Banfield J.F."/>
        </authorList>
    </citation>
    <scope>NUCLEOTIDE SEQUENCE [LARGE SCALE GENOMIC DNA]</scope>
</reference>
<dbReference type="GO" id="GO:0035312">
    <property type="term" value="F:5'-3' DNA exonuclease activity"/>
    <property type="evidence" value="ECO:0007669"/>
    <property type="project" value="TreeGrafter"/>
</dbReference>
<dbReference type="InterPro" id="IPR016195">
    <property type="entry name" value="Pol/histidinol_Pase-like"/>
</dbReference>
<dbReference type="SUPFAM" id="SSF89550">
    <property type="entry name" value="PHP domain-like"/>
    <property type="match status" value="1"/>
</dbReference>
<evidence type="ECO:0000313" key="3">
    <source>
        <dbReference type="Proteomes" id="UP000228886"/>
    </source>
</evidence>
<organism evidence="2 3">
    <name type="scientific">bacterium (Candidatus Ratteibacteria) CG01_land_8_20_14_3_00_40_19</name>
    <dbReference type="NCBI Taxonomy" id="2014290"/>
    <lineage>
        <taxon>Bacteria</taxon>
        <taxon>Candidatus Ratteibacteria</taxon>
    </lineage>
</organism>
<dbReference type="SMART" id="SM00481">
    <property type="entry name" value="POLIIIAc"/>
    <property type="match status" value="1"/>
</dbReference>